<evidence type="ECO:0000256" key="1">
    <source>
        <dbReference type="SAM" id="MobiDB-lite"/>
    </source>
</evidence>
<dbReference type="EMBL" id="JADGJD010000822">
    <property type="protein sequence ID" value="KAJ3048258.1"/>
    <property type="molecule type" value="Genomic_DNA"/>
</dbReference>
<reference evidence="3" key="1">
    <citation type="submission" date="2020-05" db="EMBL/GenBank/DDBJ databases">
        <title>Phylogenomic resolution of chytrid fungi.</title>
        <authorList>
            <person name="Stajich J.E."/>
            <person name="Amses K."/>
            <person name="Simmons R."/>
            <person name="Seto K."/>
            <person name="Myers J."/>
            <person name="Bonds A."/>
            <person name="Quandt C.A."/>
            <person name="Barry K."/>
            <person name="Liu P."/>
            <person name="Grigoriev I."/>
            <person name="Longcore J.E."/>
            <person name="James T.Y."/>
        </authorList>
    </citation>
    <scope>NUCLEOTIDE SEQUENCE</scope>
    <source>
        <strain evidence="3">JEL0318</strain>
    </source>
</reference>
<keyword evidence="4" id="KW-1185">Reference proteome</keyword>
<feature type="compositionally biased region" description="Acidic residues" evidence="1">
    <location>
        <begin position="129"/>
        <end position="141"/>
    </location>
</feature>
<accession>A0AAD5X2D1</accession>
<feature type="transmembrane region" description="Helical" evidence="2">
    <location>
        <begin position="252"/>
        <end position="271"/>
    </location>
</feature>
<proteinExistence type="predicted"/>
<feature type="compositionally biased region" description="Polar residues" evidence="1">
    <location>
        <begin position="83"/>
        <end position="94"/>
    </location>
</feature>
<feature type="region of interest" description="Disordered" evidence="1">
    <location>
        <begin position="1"/>
        <end position="230"/>
    </location>
</feature>
<feature type="compositionally biased region" description="Basic and acidic residues" evidence="1">
    <location>
        <begin position="150"/>
        <end position="160"/>
    </location>
</feature>
<dbReference type="AlphaFoldDB" id="A0AAD5X2D1"/>
<feature type="compositionally biased region" description="Basic residues" evidence="1">
    <location>
        <begin position="1"/>
        <end position="11"/>
    </location>
</feature>
<keyword evidence="2" id="KW-0812">Transmembrane</keyword>
<gene>
    <name evidence="3" type="ORF">HK097_010734</name>
</gene>
<evidence type="ECO:0000313" key="4">
    <source>
        <dbReference type="Proteomes" id="UP001212841"/>
    </source>
</evidence>
<keyword evidence="2" id="KW-1133">Transmembrane helix</keyword>
<evidence type="ECO:0000313" key="3">
    <source>
        <dbReference type="EMBL" id="KAJ3048258.1"/>
    </source>
</evidence>
<sequence length="285" mass="31805">MSLRRSSRRSSHLASEALATGIRPSRTRTASIAEDIDTTPARAYRDAAAHSASLDEDVVAYSGTPVRRGRPPGTGKGKGKTPAKSTADGTSTATAKKRGRPRKTVVSDDEEGDQSRRGSVLGDDGRDDANDDEDRETDSEEPIARPVVKKIIEHVRRISRELTPTSTPARRSRRVSRQEDDDEFEENEIEEQTGRKSNPFVRRLREVAEEEESDASEKQNEDEFEDADGQTTVPWRWEYAGEVYDQFRNCAACFWPLAVIVTTLFVLIVIARKDPTILPDFLTTP</sequence>
<organism evidence="3 4">
    <name type="scientific">Rhizophlyctis rosea</name>
    <dbReference type="NCBI Taxonomy" id="64517"/>
    <lineage>
        <taxon>Eukaryota</taxon>
        <taxon>Fungi</taxon>
        <taxon>Fungi incertae sedis</taxon>
        <taxon>Chytridiomycota</taxon>
        <taxon>Chytridiomycota incertae sedis</taxon>
        <taxon>Chytridiomycetes</taxon>
        <taxon>Rhizophlyctidales</taxon>
        <taxon>Rhizophlyctidaceae</taxon>
        <taxon>Rhizophlyctis</taxon>
    </lineage>
</organism>
<evidence type="ECO:0008006" key="5">
    <source>
        <dbReference type="Google" id="ProtNLM"/>
    </source>
</evidence>
<protein>
    <recommendedName>
        <fullName evidence="5">Transmembrane protein</fullName>
    </recommendedName>
</protein>
<dbReference type="Proteomes" id="UP001212841">
    <property type="component" value="Unassembled WGS sequence"/>
</dbReference>
<feature type="compositionally biased region" description="Acidic residues" evidence="1">
    <location>
        <begin position="179"/>
        <end position="191"/>
    </location>
</feature>
<comment type="caution">
    <text evidence="3">The sequence shown here is derived from an EMBL/GenBank/DDBJ whole genome shotgun (WGS) entry which is preliminary data.</text>
</comment>
<name>A0AAD5X2D1_9FUNG</name>
<evidence type="ECO:0000256" key="2">
    <source>
        <dbReference type="SAM" id="Phobius"/>
    </source>
</evidence>
<keyword evidence="2" id="KW-0472">Membrane</keyword>